<organism evidence="1 2">
    <name type="scientific">Pyrobaculum aerophilum (strain ATCC 51768 / DSM 7523 / JCM 9630 / CIP 104966 / NBRC 100827 / IM2)</name>
    <dbReference type="NCBI Taxonomy" id="178306"/>
    <lineage>
        <taxon>Archaea</taxon>
        <taxon>Thermoproteota</taxon>
        <taxon>Thermoprotei</taxon>
        <taxon>Thermoproteales</taxon>
        <taxon>Thermoproteaceae</taxon>
        <taxon>Pyrobaculum</taxon>
    </lineage>
</organism>
<dbReference type="HOGENOM" id="CLU_185778_0_0_2"/>
<dbReference type="InParanoid" id="Q8ZWQ2"/>
<protein>
    <submittedName>
        <fullName evidence="1">Uncharacterized protein</fullName>
    </submittedName>
</protein>
<evidence type="ECO:0000313" key="1">
    <source>
        <dbReference type="EMBL" id="AAL63648.1"/>
    </source>
</evidence>
<reference evidence="1 2" key="1">
    <citation type="journal article" date="2002" name="Proc. Natl. Acad. Sci. U.S.A.">
        <title>Genome sequence of the hyperthermophilic crenarchaeon Pyrobaculum aerophilum.</title>
        <authorList>
            <person name="Fitz-Gibbon S.T."/>
            <person name="Ladner H."/>
            <person name="Kim U.J."/>
            <person name="Stetter K.O."/>
            <person name="Simon M.I."/>
            <person name="Miller J.H."/>
        </authorList>
    </citation>
    <scope>NUCLEOTIDE SEQUENCE [LARGE SCALE GENOMIC DNA]</scope>
    <source>
        <strain evidence="2">ATCC 51768 / DSM 7523 / JCM 9630 / CIP 104966 / NBRC 100827 / IM2</strain>
    </source>
</reference>
<sequence>MIVCMDLLAVEVASRCPLCGSAMEIVEDNTYVWFGCKRCLRYVKREKRELARRYVNYSVRLFNWRGLMEELYALYLS</sequence>
<dbReference type="PATRIC" id="fig|178306.9.peg.1240"/>
<proteinExistence type="predicted"/>
<accession>Q8ZWQ2</accession>
<dbReference type="STRING" id="178306.PAE1674"/>
<dbReference type="AlphaFoldDB" id="Q8ZWQ2"/>
<dbReference type="KEGG" id="pai:PAE1674"/>
<name>Q8ZWQ2_PYRAE</name>
<gene>
    <name evidence="1" type="ordered locus">PAE1674</name>
</gene>
<evidence type="ECO:0000313" key="2">
    <source>
        <dbReference type="Proteomes" id="UP000002439"/>
    </source>
</evidence>
<dbReference type="eggNOG" id="arCOG07480">
    <property type="taxonomic scope" value="Archaea"/>
</dbReference>
<keyword evidence="2" id="KW-1185">Reference proteome</keyword>
<dbReference type="Proteomes" id="UP000002439">
    <property type="component" value="Chromosome"/>
</dbReference>
<dbReference type="EnsemblBacteria" id="AAL63648">
    <property type="protein sequence ID" value="AAL63648"/>
    <property type="gene ID" value="PAE1674"/>
</dbReference>
<dbReference type="EMBL" id="AE009441">
    <property type="protein sequence ID" value="AAL63648.1"/>
    <property type="molecule type" value="Genomic_DNA"/>
</dbReference>